<dbReference type="PANTHER" id="PTHR36930:SF1">
    <property type="entry name" value="MOSC DOMAIN-CONTAINING PROTEIN"/>
    <property type="match status" value="1"/>
</dbReference>
<sequence length="237" mass="26871">MQVTIGKISEINRYPIKSFAGEHLTSCQIETYGMLGDRFGAFYDESKSGWWRYVTARNMPNMLTYQASYLNGDIQIKAADGRLFGWDDALLKEIQSQTKTPLTMSRLKEQHPEHPHLLSVDGASILLITDASLRKLERLHGKDLDQRRFRGNFVVALDDDACSEGEWIARQISIGEVQLQVDSYCERCMMITIDPDSLDKDPSVLKKVNESFDLQFGVYASVIQTGQIRLGDTVKLL</sequence>
<dbReference type="PANTHER" id="PTHR36930">
    <property type="entry name" value="METAL-SULFUR CLUSTER BIOSYNTHESIS PROTEINS YUAD-RELATED"/>
    <property type="match status" value="1"/>
</dbReference>
<dbReference type="SUPFAM" id="SSF50800">
    <property type="entry name" value="PK beta-barrel domain-like"/>
    <property type="match status" value="1"/>
</dbReference>
<dbReference type="EMBL" id="WHNY01000026">
    <property type="protein sequence ID" value="NOU63812.1"/>
    <property type="molecule type" value="Genomic_DNA"/>
</dbReference>
<accession>A0ABX1X686</accession>
<protein>
    <submittedName>
        <fullName evidence="2">MOSC domain-containing protein</fullName>
    </submittedName>
</protein>
<evidence type="ECO:0000313" key="2">
    <source>
        <dbReference type="EMBL" id="NOU63812.1"/>
    </source>
</evidence>
<comment type="caution">
    <text evidence="2">The sequence shown here is derived from an EMBL/GenBank/DDBJ whole genome shotgun (WGS) entry which is preliminary data.</text>
</comment>
<dbReference type="Pfam" id="PF03476">
    <property type="entry name" value="MOSC_N"/>
    <property type="match status" value="1"/>
</dbReference>
<evidence type="ECO:0000259" key="1">
    <source>
        <dbReference type="PROSITE" id="PS51340"/>
    </source>
</evidence>
<dbReference type="InterPro" id="IPR005303">
    <property type="entry name" value="MOCOS_middle"/>
</dbReference>
<keyword evidence="3" id="KW-1185">Reference proteome</keyword>
<dbReference type="Proteomes" id="UP000653578">
    <property type="component" value="Unassembled WGS sequence"/>
</dbReference>
<gene>
    <name evidence="2" type="ORF">GC096_07205</name>
</gene>
<evidence type="ECO:0000313" key="3">
    <source>
        <dbReference type="Proteomes" id="UP000653578"/>
    </source>
</evidence>
<name>A0ABX1X686_9BACL</name>
<dbReference type="Gene3D" id="2.40.33.20">
    <property type="entry name" value="PK beta-barrel domain-like"/>
    <property type="match status" value="1"/>
</dbReference>
<dbReference type="PROSITE" id="PS51340">
    <property type="entry name" value="MOSC"/>
    <property type="match status" value="1"/>
</dbReference>
<dbReference type="InterPro" id="IPR052716">
    <property type="entry name" value="MOSC_domain"/>
</dbReference>
<proteinExistence type="predicted"/>
<dbReference type="InterPro" id="IPR005302">
    <property type="entry name" value="MoCF_Sase_C"/>
</dbReference>
<dbReference type="Pfam" id="PF03473">
    <property type="entry name" value="MOSC"/>
    <property type="match status" value="1"/>
</dbReference>
<organism evidence="2 3">
    <name type="scientific">Paenibacillus plantarum</name>
    <dbReference type="NCBI Taxonomy" id="2654975"/>
    <lineage>
        <taxon>Bacteria</taxon>
        <taxon>Bacillati</taxon>
        <taxon>Bacillota</taxon>
        <taxon>Bacilli</taxon>
        <taxon>Bacillales</taxon>
        <taxon>Paenibacillaceae</taxon>
        <taxon>Paenibacillus</taxon>
    </lineage>
</organism>
<dbReference type="InterPro" id="IPR011037">
    <property type="entry name" value="Pyrv_Knase-like_insert_dom_sf"/>
</dbReference>
<feature type="domain" description="MOSC" evidence="1">
    <location>
        <begin position="92"/>
        <end position="237"/>
    </location>
</feature>
<reference evidence="2 3" key="1">
    <citation type="submission" date="2019-10" db="EMBL/GenBank/DDBJ databases">
        <title>Description of Paenibacillus humi sp. nov.</title>
        <authorList>
            <person name="Carlier A."/>
            <person name="Qi S."/>
        </authorList>
    </citation>
    <scope>NUCLEOTIDE SEQUENCE [LARGE SCALE GENOMIC DNA]</scope>
    <source>
        <strain evidence="2 3">LMG 31461</strain>
    </source>
</reference>